<evidence type="ECO:0000313" key="3">
    <source>
        <dbReference type="Proteomes" id="UP001152300"/>
    </source>
</evidence>
<keyword evidence="3" id="KW-1185">Reference proteome</keyword>
<sequence>MDLNPASETLDALDKESLQLIELHEKFYDIDANFLRTSYHHRQKLYEVAAKKKSWVDGTVKEVGRDTRTNVNNNGLGVVYSGYAKRLVKTIDYSRREGKAFSLYLTTKDHNLYGAFHGGRTRLNLIQFTYEDIEVTLGIGDDQQNIKEAWEDAMKDEMESLKAQNASMNYNQREQRKEILKKIDVILRHYSKDVKSEVGSHDEVSANNAQSASIASDRIASLEAELSTTQKQLTDAQNHKDTLVLELSTTKNELDSTQSMLTEAETNIQSLTYELEGRNHPNHDIRTLSVNTRLRFFNESTRRNDHAAVHSGDVRADTYMIHENIHNKFDDGHQELFLHTYGVTVDMVNQGRCGRYRIGSKNVEIADLRGTMAHCLSFSEFTNDKNGDIEFESLRDECELSYERFLRELGSAAKAQNAFDFDPNIEKCLTKMRDISQQIVDREKLRLRSH</sequence>
<proteinExistence type="predicted"/>
<dbReference type="AlphaFoldDB" id="A0A9X0DJ96"/>
<dbReference type="EMBL" id="JAPEIS010000006">
    <property type="protein sequence ID" value="KAJ8065626.1"/>
    <property type="molecule type" value="Genomic_DNA"/>
</dbReference>
<feature type="coiled-coil region" evidence="1">
    <location>
        <begin position="212"/>
        <end position="267"/>
    </location>
</feature>
<evidence type="ECO:0000256" key="1">
    <source>
        <dbReference type="SAM" id="Coils"/>
    </source>
</evidence>
<name>A0A9X0DJ96_9HELO</name>
<gene>
    <name evidence="2" type="ORF">OCU04_006301</name>
</gene>
<protein>
    <submittedName>
        <fullName evidence="2">Uncharacterized protein</fullName>
    </submittedName>
</protein>
<dbReference type="Proteomes" id="UP001152300">
    <property type="component" value="Unassembled WGS sequence"/>
</dbReference>
<dbReference type="OrthoDB" id="3541736at2759"/>
<comment type="caution">
    <text evidence="2">The sequence shown here is derived from an EMBL/GenBank/DDBJ whole genome shotgun (WGS) entry which is preliminary data.</text>
</comment>
<organism evidence="2 3">
    <name type="scientific">Sclerotinia nivalis</name>
    <dbReference type="NCBI Taxonomy" id="352851"/>
    <lineage>
        <taxon>Eukaryota</taxon>
        <taxon>Fungi</taxon>
        <taxon>Dikarya</taxon>
        <taxon>Ascomycota</taxon>
        <taxon>Pezizomycotina</taxon>
        <taxon>Leotiomycetes</taxon>
        <taxon>Helotiales</taxon>
        <taxon>Sclerotiniaceae</taxon>
        <taxon>Sclerotinia</taxon>
    </lineage>
</organism>
<evidence type="ECO:0000313" key="2">
    <source>
        <dbReference type="EMBL" id="KAJ8065626.1"/>
    </source>
</evidence>
<reference evidence="2" key="1">
    <citation type="submission" date="2022-11" db="EMBL/GenBank/DDBJ databases">
        <title>Genome Resource of Sclerotinia nivalis Strain SnTB1, a Plant Pathogen Isolated from American Ginseng.</title>
        <authorList>
            <person name="Fan S."/>
        </authorList>
    </citation>
    <scope>NUCLEOTIDE SEQUENCE</scope>
    <source>
        <strain evidence="2">SnTB1</strain>
    </source>
</reference>
<keyword evidence="1" id="KW-0175">Coiled coil</keyword>
<accession>A0A9X0DJ96</accession>